<protein>
    <submittedName>
        <fullName evidence="4">SRPBCC domain-containing protein</fullName>
    </submittedName>
</protein>
<name>A0ABY5VX09_9ACTN</name>
<dbReference type="InterPro" id="IPR008965">
    <property type="entry name" value="CBM2/CBM3_carb-bd_dom_sf"/>
</dbReference>
<gene>
    <name evidence="4" type="ORF">Dfulv_42985</name>
</gene>
<feature type="compositionally biased region" description="Polar residues" evidence="2">
    <location>
        <begin position="357"/>
        <end position="371"/>
    </location>
</feature>
<dbReference type="Pfam" id="PF08327">
    <property type="entry name" value="AHSA1"/>
    <property type="match status" value="1"/>
</dbReference>
<dbReference type="SUPFAM" id="SSF55961">
    <property type="entry name" value="Bet v1-like"/>
    <property type="match status" value="1"/>
</dbReference>
<dbReference type="CDD" id="cd07814">
    <property type="entry name" value="SRPBCC_CalC_Aha1-like"/>
    <property type="match status" value="1"/>
</dbReference>
<feature type="domain" description="CBM2" evidence="3">
    <location>
        <begin position="392"/>
        <end position="493"/>
    </location>
</feature>
<reference evidence="4" key="2">
    <citation type="submission" date="2022-09" db="EMBL/GenBank/DDBJ databases">
        <title>Biosynthetic gene clusters of Dactylosporangioum fulvum.</title>
        <authorList>
            <person name="Caradec T."/>
        </authorList>
    </citation>
    <scope>NUCLEOTIDE SEQUENCE</scope>
    <source>
        <strain evidence="4">NRRL B-16292</strain>
    </source>
</reference>
<keyword evidence="5" id="KW-1185">Reference proteome</keyword>
<dbReference type="Gene3D" id="2.60.40.290">
    <property type="match status" value="1"/>
</dbReference>
<dbReference type="InterPro" id="IPR001919">
    <property type="entry name" value="CBD2"/>
</dbReference>
<evidence type="ECO:0000313" key="5">
    <source>
        <dbReference type="Proteomes" id="UP001059617"/>
    </source>
</evidence>
<dbReference type="InterPro" id="IPR012291">
    <property type="entry name" value="CBM2_carb-bd_dom_sf"/>
</dbReference>
<feature type="region of interest" description="Disordered" evidence="2">
    <location>
        <begin position="329"/>
        <end position="392"/>
    </location>
</feature>
<feature type="compositionally biased region" description="Low complexity" evidence="2">
    <location>
        <begin position="241"/>
        <end position="262"/>
    </location>
</feature>
<dbReference type="Proteomes" id="UP001059617">
    <property type="component" value="Chromosome"/>
</dbReference>
<dbReference type="EMBL" id="CP073720">
    <property type="protein sequence ID" value="UWP81792.1"/>
    <property type="molecule type" value="Genomic_DNA"/>
</dbReference>
<dbReference type="InterPro" id="IPR013538">
    <property type="entry name" value="ASHA1/2-like_C"/>
</dbReference>
<proteinExistence type="inferred from homology"/>
<evidence type="ECO:0000259" key="3">
    <source>
        <dbReference type="SMART" id="SM00637"/>
    </source>
</evidence>
<organism evidence="4 5">
    <name type="scientific">Dactylosporangium fulvum</name>
    <dbReference type="NCBI Taxonomy" id="53359"/>
    <lineage>
        <taxon>Bacteria</taxon>
        <taxon>Bacillati</taxon>
        <taxon>Actinomycetota</taxon>
        <taxon>Actinomycetes</taxon>
        <taxon>Micromonosporales</taxon>
        <taxon>Micromonosporaceae</taxon>
        <taxon>Dactylosporangium</taxon>
    </lineage>
</organism>
<evidence type="ECO:0000256" key="2">
    <source>
        <dbReference type="SAM" id="MobiDB-lite"/>
    </source>
</evidence>
<dbReference type="SUPFAM" id="SSF49384">
    <property type="entry name" value="Carbohydrate-binding domain"/>
    <property type="match status" value="1"/>
</dbReference>
<dbReference type="Pfam" id="PF00553">
    <property type="entry name" value="CBM_2"/>
    <property type="match status" value="1"/>
</dbReference>
<dbReference type="Gene3D" id="3.30.530.20">
    <property type="match status" value="1"/>
</dbReference>
<comment type="similarity">
    <text evidence="1">Belongs to the AHA1 family.</text>
</comment>
<dbReference type="SMART" id="SM00637">
    <property type="entry name" value="CBD_II"/>
    <property type="match status" value="1"/>
</dbReference>
<feature type="region of interest" description="Disordered" evidence="2">
    <location>
        <begin position="135"/>
        <end position="188"/>
    </location>
</feature>
<feature type="region of interest" description="Disordered" evidence="2">
    <location>
        <begin position="207"/>
        <end position="262"/>
    </location>
</feature>
<sequence length="498" mass="51542">MTEIRVDVDLEHPPVLVWRALTTARLVTDWLPTSRFMVRDDGTFTFRAERLEGLEDPVEGEIVISDAPNRLVMRWVAENLHTVVALTIAELGSGSRLTMTQSGFLGPQGTMRRRVLLSTYSSLFEGPFKTALARAATEGEHGETGTTTVWRNQGGPFSRLPRQANASSRPAPRLSSEARSTAGPRPTAALPGFAAAVLGAQAKGVAKVTPSDSDDEATAVAGPAQGLPAMRSEPEGALDTSSGVSSADPAPGGASSVGPASDGLEVRSARVGLVARGGAAVRSGWTWLARSRDWSADRRSQAVAAAAAVLLLIAMVALLVGKATAPHPANPPQVGGGAAGPEQATMPGVPNADKSPRSTSGPVVPATSHSLSPAAPSPGAVQPSTTPAPPQLTATYRSEDLQLTSYRVTITVANPGTAAADEWTVVVMLPILDLSVRNISGAAMTRTGLRLIFTPVDATRTVKPGGSVQVSFEVEGLGARNEPTTCTIDGRACTAVPK</sequence>
<dbReference type="InterPro" id="IPR023393">
    <property type="entry name" value="START-like_dom_sf"/>
</dbReference>
<dbReference type="RefSeq" id="WP_259859562.1">
    <property type="nucleotide sequence ID" value="NZ_BAAAST010000052.1"/>
</dbReference>
<reference evidence="4" key="1">
    <citation type="submission" date="2021-04" db="EMBL/GenBank/DDBJ databases">
        <authorList>
            <person name="Hartkoorn R.C."/>
            <person name="Beaudoing E."/>
            <person name="Hot D."/>
        </authorList>
    </citation>
    <scope>NUCLEOTIDE SEQUENCE</scope>
    <source>
        <strain evidence="4">NRRL B-16292</strain>
    </source>
</reference>
<accession>A0ABY5VX09</accession>
<evidence type="ECO:0000313" key="4">
    <source>
        <dbReference type="EMBL" id="UWP81792.1"/>
    </source>
</evidence>
<evidence type="ECO:0000256" key="1">
    <source>
        <dbReference type="ARBA" id="ARBA00006817"/>
    </source>
</evidence>